<accession>A0A8W8JSF3</accession>
<protein>
    <submittedName>
        <fullName evidence="2">Uncharacterized protein</fullName>
    </submittedName>
</protein>
<feature type="transmembrane region" description="Helical" evidence="1">
    <location>
        <begin position="155"/>
        <end position="178"/>
    </location>
</feature>
<dbReference type="EnsemblMetazoa" id="G20725.1">
    <property type="protein sequence ID" value="G20725.1:cds"/>
    <property type="gene ID" value="G20725"/>
</dbReference>
<sequence length="499" mass="56449">MNRLEQNERFRMYLEYAPKTFDEMDTESRTNYIADEIMNYFQLSQRVRPEVPLAIVCLTILVNVSLLLAIVLTGNIKKFHSFLEVARGLAESLMLVSIAVQATKNMYNTTEAPKAIPGFVAFWFFSLCSVNLGLIKSFTGFLRFTNKQTFTRLQWLIIMVVVAAFTLVTFVVLCVLYVNNILAFVIVICFLYFIPFITMWIFDGLRLHHLRYKNKPTNDRAEMVDLTRTTDSPHVQAKQHTRQSEKPLSLVEILCFLMYGFCHTVAFAVVTLVIARIAWVFFRPVSMEVHLQSVPDKSFMCICPAHSGFLAPGSGMGLILIIFLGFFAAPVSQGGPLCARNECMSTSGQCLTVNQTNQVCRDVGGACREAGQRWNHTTCFMVECRGPRITVVSDNCVNSDGECVSMDSENQLCRDQKGNCRSHGSRWRYKCYKVSCQNNRVEIINAKCCVKDSKGCVRPLDCRSPGEIWTVPGEGTLQSCNVTIDDKGHHNFRYFSPLI</sequence>
<reference evidence="2" key="1">
    <citation type="submission" date="2022-08" db="UniProtKB">
        <authorList>
            <consortium name="EnsemblMetazoa"/>
        </authorList>
    </citation>
    <scope>IDENTIFICATION</scope>
    <source>
        <strain evidence="2">05x7-T-G4-1.051#20</strain>
    </source>
</reference>
<evidence type="ECO:0000256" key="1">
    <source>
        <dbReference type="SAM" id="Phobius"/>
    </source>
</evidence>
<name>A0A8W8JSF3_MAGGI</name>
<keyword evidence="1" id="KW-1133">Transmembrane helix</keyword>
<dbReference type="Proteomes" id="UP000005408">
    <property type="component" value="Unassembled WGS sequence"/>
</dbReference>
<proteinExistence type="predicted"/>
<feature type="transmembrane region" description="Helical" evidence="1">
    <location>
        <begin position="51"/>
        <end position="73"/>
    </location>
</feature>
<feature type="transmembrane region" description="Helical" evidence="1">
    <location>
        <begin position="184"/>
        <end position="205"/>
    </location>
</feature>
<evidence type="ECO:0000313" key="3">
    <source>
        <dbReference type="Proteomes" id="UP000005408"/>
    </source>
</evidence>
<keyword evidence="1" id="KW-0812">Transmembrane</keyword>
<keyword evidence="3" id="KW-1185">Reference proteome</keyword>
<organism evidence="2 3">
    <name type="scientific">Magallana gigas</name>
    <name type="common">Pacific oyster</name>
    <name type="synonym">Crassostrea gigas</name>
    <dbReference type="NCBI Taxonomy" id="29159"/>
    <lineage>
        <taxon>Eukaryota</taxon>
        <taxon>Metazoa</taxon>
        <taxon>Spiralia</taxon>
        <taxon>Lophotrochozoa</taxon>
        <taxon>Mollusca</taxon>
        <taxon>Bivalvia</taxon>
        <taxon>Autobranchia</taxon>
        <taxon>Pteriomorphia</taxon>
        <taxon>Ostreida</taxon>
        <taxon>Ostreoidea</taxon>
        <taxon>Ostreidae</taxon>
        <taxon>Magallana</taxon>
    </lineage>
</organism>
<feature type="transmembrane region" description="Helical" evidence="1">
    <location>
        <begin position="115"/>
        <end position="134"/>
    </location>
</feature>
<keyword evidence="1" id="KW-0472">Membrane</keyword>
<dbReference type="AlphaFoldDB" id="A0A8W8JSF3"/>
<feature type="transmembrane region" description="Helical" evidence="1">
    <location>
        <begin position="309"/>
        <end position="331"/>
    </location>
</feature>
<feature type="transmembrane region" description="Helical" evidence="1">
    <location>
        <begin position="256"/>
        <end position="282"/>
    </location>
</feature>
<evidence type="ECO:0000313" key="2">
    <source>
        <dbReference type="EnsemblMetazoa" id="G20725.1:cds"/>
    </source>
</evidence>